<evidence type="ECO:0000256" key="1">
    <source>
        <dbReference type="SAM" id="MobiDB-lite"/>
    </source>
</evidence>
<dbReference type="InterPro" id="IPR029058">
    <property type="entry name" value="AB_hydrolase_fold"/>
</dbReference>
<feature type="region of interest" description="Disordered" evidence="1">
    <location>
        <begin position="297"/>
        <end position="331"/>
    </location>
</feature>
<evidence type="ECO:0000259" key="2">
    <source>
        <dbReference type="Pfam" id="PF12146"/>
    </source>
</evidence>
<keyword evidence="4" id="KW-1185">Reference proteome</keyword>
<proteinExistence type="predicted"/>
<dbReference type="PANTHER" id="PTHR11614">
    <property type="entry name" value="PHOSPHOLIPASE-RELATED"/>
    <property type="match status" value="1"/>
</dbReference>
<dbReference type="EMBL" id="QVQW01000066">
    <property type="protein sequence ID" value="RKU41853.1"/>
    <property type="molecule type" value="Genomic_DNA"/>
</dbReference>
<dbReference type="FunFam" id="3.40.50.1820:FF:000255">
    <property type="entry name" value="Alpha/beta hydrolase, putative"/>
    <property type="match status" value="1"/>
</dbReference>
<dbReference type="InterPro" id="IPR051044">
    <property type="entry name" value="MAG_DAG_Lipase"/>
</dbReference>
<dbReference type="AlphaFoldDB" id="A0A420Y1W0"/>
<sequence length="331" mass="36056">MVNITEGTFQIGSKKLFTKTWLPDGTPKAKLVFFHGFSDHIDRYYNFFPYLANRGIAVYGLDQRGWGRSAVSKSEWGLTGPTSQVLSDMAAFLKPQLPSSPSDPAVFVMGHSMGGGQALMLAGSDDYADLVKRVRGWMCESPYVGLSPGMQPSTLLVFAGRLGAKILPHKKMVNGVPPEKLSRDPEVVKSLANDPLLHNTGTLEGLSGMLDRSLALTGGKVRMRGGRVQALWVGHGDEDLGTSCEATKRWFESCTGEVADKLMKVYEGWYHQLHAEPGREEFYEDVAGWILERAGGDQARRAEPGPVEGEGSHPKATESETLEAKTVGAKL</sequence>
<accession>A0A420Y1W0</accession>
<dbReference type="Gene3D" id="3.40.50.1820">
    <property type="entry name" value="alpha/beta hydrolase"/>
    <property type="match status" value="1"/>
</dbReference>
<name>A0A420Y1W0_9PEZI</name>
<evidence type="ECO:0000313" key="4">
    <source>
        <dbReference type="Proteomes" id="UP000275385"/>
    </source>
</evidence>
<gene>
    <name evidence="3" type="ORF">DL546_000652</name>
</gene>
<dbReference type="SUPFAM" id="SSF53474">
    <property type="entry name" value="alpha/beta-Hydrolases"/>
    <property type="match status" value="1"/>
</dbReference>
<feature type="domain" description="Serine aminopeptidase S33" evidence="2">
    <location>
        <begin position="26"/>
        <end position="277"/>
    </location>
</feature>
<protein>
    <recommendedName>
        <fullName evidence="2">Serine aminopeptidase S33 domain-containing protein</fullName>
    </recommendedName>
</protein>
<reference evidence="3 4" key="1">
    <citation type="submission" date="2018-08" db="EMBL/GenBank/DDBJ databases">
        <title>Draft genome of the lignicolous fungus Coniochaeta pulveracea.</title>
        <authorList>
            <person name="Borstlap C.J."/>
            <person name="De Witt R.N."/>
            <person name="Botha A."/>
            <person name="Volschenk H."/>
        </authorList>
    </citation>
    <scope>NUCLEOTIDE SEQUENCE [LARGE SCALE GENOMIC DNA]</scope>
    <source>
        <strain evidence="3 4">CAB683</strain>
    </source>
</reference>
<organism evidence="3 4">
    <name type="scientific">Coniochaeta pulveracea</name>
    <dbReference type="NCBI Taxonomy" id="177199"/>
    <lineage>
        <taxon>Eukaryota</taxon>
        <taxon>Fungi</taxon>
        <taxon>Dikarya</taxon>
        <taxon>Ascomycota</taxon>
        <taxon>Pezizomycotina</taxon>
        <taxon>Sordariomycetes</taxon>
        <taxon>Sordariomycetidae</taxon>
        <taxon>Coniochaetales</taxon>
        <taxon>Coniochaetaceae</taxon>
        <taxon>Coniochaeta</taxon>
    </lineage>
</organism>
<dbReference type="OrthoDB" id="10249433at2759"/>
<dbReference type="STRING" id="177199.A0A420Y1W0"/>
<dbReference type="Proteomes" id="UP000275385">
    <property type="component" value="Unassembled WGS sequence"/>
</dbReference>
<evidence type="ECO:0000313" key="3">
    <source>
        <dbReference type="EMBL" id="RKU41853.1"/>
    </source>
</evidence>
<comment type="caution">
    <text evidence="3">The sequence shown here is derived from an EMBL/GenBank/DDBJ whole genome shotgun (WGS) entry which is preliminary data.</text>
</comment>
<dbReference type="Pfam" id="PF12146">
    <property type="entry name" value="Hydrolase_4"/>
    <property type="match status" value="1"/>
</dbReference>
<dbReference type="InterPro" id="IPR022742">
    <property type="entry name" value="Hydrolase_4"/>
</dbReference>